<name>A0A6G9QN50_9GAMM</name>
<dbReference type="KEGG" id="saes:HBH39_17335"/>
<dbReference type="Gene3D" id="3.40.50.1000">
    <property type="entry name" value="HAD superfamily/HAD-like"/>
    <property type="match status" value="1"/>
</dbReference>
<dbReference type="PANTHER" id="PTHR43344">
    <property type="entry name" value="PHOSPHOSERINE PHOSPHATASE"/>
    <property type="match status" value="1"/>
</dbReference>
<keyword evidence="1" id="KW-1133">Transmembrane helix</keyword>
<dbReference type="InterPro" id="IPR023214">
    <property type="entry name" value="HAD_sf"/>
</dbReference>
<dbReference type="GO" id="GO:0005737">
    <property type="term" value="C:cytoplasm"/>
    <property type="evidence" value="ECO:0007669"/>
    <property type="project" value="TreeGrafter"/>
</dbReference>
<dbReference type="PANTHER" id="PTHR43344:SF14">
    <property type="entry name" value="HAD-IB FAMILY HYDROLASE"/>
    <property type="match status" value="1"/>
</dbReference>
<evidence type="ECO:0000256" key="1">
    <source>
        <dbReference type="SAM" id="Phobius"/>
    </source>
</evidence>
<dbReference type="InterPro" id="IPR006385">
    <property type="entry name" value="HAD_hydro_SerB1"/>
</dbReference>
<keyword evidence="1" id="KW-0472">Membrane</keyword>
<accession>A0A6G9QN50</accession>
<proteinExistence type="predicted"/>
<dbReference type="EMBL" id="CP050313">
    <property type="protein sequence ID" value="QIR16014.1"/>
    <property type="molecule type" value="Genomic_DNA"/>
</dbReference>
<dbReference type="NCBIfam" id="TIGR01488">
    <property type="entry name" value="HAD-SF-IB"/>
    <property type="match status" value="1"/>
</dbReference>
<dbReference type="CDD" id="cd02612">
    <property type="entry name" value="HAD_PGPPase"/>
    <property type="match status" value="1"/>
</dbReference>
<dbReference type="Pfam" id="PF12710">
    <property type="entry name" value="HAD"/>
    <property type="match status" value="1"/>
</dbReference>
<feature type="transmembrane region" description="Helical" evidence="1">
    <location>
        <begin position="31"/>
        <end position="49"/>
    </location>
</feature>
<dbReference type="Proteomes" id="UP000502608">
    <property type="component" value="Chromosome"/>
</dbReference>
<dbReference type="InterPro" id="IPR036412">
    <property type="entry name" value="HAD-like_sf"/>
</dbReference>
<dbReference type="SUPFAM" id="SSF56784">
    <property type="entry name" value="HAD-like"/>
    <property type="match status" value="1"/>
</dbReference>
<dbReference type="GO" id="GO:0000287">
    <property type="term" value="F:magnesium ion binding"/>
    <property type="evidence" value="ECO:0007669"/>
    <property type="project" value="TreeGrafter"/>
</dbReference>
<organism evidence="2 3">
    <name type="scientific">Shewanella aestuarii</name>
    <dbReference type="NCBI Taxonomy" id="1028752"/>
    <lineage>
        <taxon>Bacteria</taxon>
        <taxon>Pseudomonadati</taxon>
        <taxon>Pseudomonadota</taxon>
        <taxon>Gammaproteobacteria</taxon>
        <taxon>Alteromonadales</taxon>
        <taxon>Shewanellaceae</taxon>
        <taxon>Shewanella</taxon>
    </lineage>
</organism>
<protein>
    <submittedName>
        <fullName evidence="2">HAD family hydrolase</fullName>
    </submittedName>
</protein>
<dbReference type="InterPro" id="IPR050582">
    <property type="entry name" value="HAD-like_SerB"/>
</dbReference>
<dbReference type="AlphaFoldDB" id="A0A6G9QN50"/>
<keyword evidence="3" id="KW-1185">Reference proteome</keyword>
<dbReference type="NCBIfam" id="TIGR01490">
    <property type="entry name" value="HAD-SF-IB-hyp1"/>
    <property type="match status" value="1"/>
</dbReference>
<evidence type="ECO:0000313" key="2">
    <source>
        <dbReference type="EMBL" id="QIR16014.1"/>
    </source>
</evidence>
<sequence length="197" mass="22898">MNIALFDFDGTITTEDSFSAFIFYATPKLRLWFGMLLLFPFILLYKLGLFPAAKIRPMITFVAFWRRNVAQVAMLARDYVDQHLLLIIRPQAQQRIDWHKLQGDKIIVVSASISPYLSIWCHQQGIECICSELTINRHRYTGRYKDGDCHGDNKVSAVHRVVNLSQFERIYAYGDTDEDIPMLALADVAYFQWQKQP</sequence>
<keyword evidence="1" id="KW-0812">Transmembrane</keyword>
<keyword evidence="2" id="KW-0378">Hydrolase</keyword>
<dbReference type="Gene3D" id="1.20.1440.100">
    <property type="entry name" value="SG protein - dephosphorylation function"/>
    <property type="match status" value="1"/>
</dbReference>
<evidence type="ECO:0000313" key="3">
    <source>
        <dbReference type="Proteomes" id="UP000502608"/>
    </source>
</evidence>
<dbReference type="GO" id="GO:0036424">
    <property type="term" value="F:L-phosphoserine phosphatase activity"/>
    <property type="evidence" value="ECO:0007669"/>
    <property type="project" value="TreeGrafter"/>
</dbReference>
<gene>
    <name evidence="2" type="ORF">HBH39_17335</name>
</gene>
<dbReference type="RefSeq" id="WP_167679868.1">
    <property type="nucleotide sequence ID" value="NZ_CP050313.1"/>
</dbReference>
<dbReference type="GO" id="GO:0006564">
    <property type="term" value="P:L-serine biosynthetic process"/>
    <property type="evidence" value="ECO:0007669"/>
    <property type="project" value="TreeGrafter"/>
</dbReference>
<reference evidence="2 3" key="1">
    <citation type="submission" date="2020-03" db="EMBL/GenBank/DDBJ databases">
        <title>Complete genome sequence of Shewanella sp.</title>
        <authorList>
            <person name="Kim Y.-S."/>
            <person name="Kim S.-J."/>
            <person name="Jung H.-K."/>
            <person name="Kim K.-H."/>
        </authorList>
    </citation>
    <scope>NUCLEOTIDE SEQUENCE [LARGE SCALE GENOMIC DNA]</scope>
    <source>
        <strain evidence="2 3">PN3F2</strain>
    </source>
</reference>